<gene>
    <name evidence="2" type="ORF">PILCRDRAFT_827394</name>
</gene>
<dbReference type="EMBL" id="KN833048">
    <property type="protein sequence ID" value="KIM75293.1"/>
    <property type="molecule type" value="Genomic_DNA"/>
</dbReference>
<feature type="region of interest" description="Disordered" evidence="1">
    <location>
        <begin position="1"/>
        <end position="26"/>
    </location>
</feature>
<name>A0A0C3AN17_PILCF</name>
<sequence>MATTTVLYPSPPPTANTLKPHQRSRLMKSTQKLGKILGTTPYLLESSDLPITLLPVGGPRKSAKAPRSVFTHSASSSVSSFGSESPLTSSSISLTSLPSSNGSYDVLPLARPGFSDTKHSRSKEAPTPLVIRLHTVPVSPSNERFASSLPSTPSTAVPITTTKYSFPPTPCTPTFDQSEIRRKRMAKLTRHLGETIPPHLISATPVDSPEADMVSARKRRSMSVDGINAVEDIDIVSELGFSQHKPAVSFCPKPQVQARLTSWVGEWNRDDMQEVQKQLRALR</sequence>
<evidence type="ECO:0000313" key="2">
    <source>
        <dbReference type="EMBL" id="KIM75293.1"/>
    </source>
</evidence>
<dbReference type="OrthoDB" id="3215907at2759"/>
<dbReference type="InParanoid" id="A0A0C3AN17"/>
<dbReference type="AlphaFoldDB" id="A0A0C3AN17"/>
<evidence type="ECO:0000256" key="1">
    <source>
        <dbReference type="SAM" id="MobiDB-lite"/>
    </source>
</evidence>
<accession>A0A0C3AN17</accession>
<reference evidence="3" key="2">
    <citation type="submission" date="2015-01" db="EMBL/GenBank/DDBJ databases">
        <title>Evolutionary Origins and Diversification of the Mycorrhizal Mutualists.</title>
        <authorList>
            <consortium name="DOE Joint Genome Institute"/>
            <consortium name="Mycorrhizal Genomics Consortium"/>
            <person name="Kohler A."/>
            <person name="Kuo A."/>
            <person name="Nagy L.G."/>
            <person name="Floudas D."/>
            <person name="Copeland A."/>
            <person name="Barry K.W."/>
            <person name="Cichocki N."/>
            <person name="Veneault-Fourrey C."/>
            <person name="LaButti K."/>
            <person name="Lindquist E.A."/>
            <person name="Lipzen A."/>
            <person name="Lundell T."/>
            <person name="Morin E."/>
            <person name="Murat C."/>
            <person name="Riley R."/>
            <person name="Ohm R."/>
            <person name="Sun H."/>
            <person name="Tunlid A."/>
            <person name="Henrissat B."/>
            <person name="Grigoriev I.V."/>
            <person name="Hibbett D.S."/>
            <person name="Martin F."/>
        </authorList>
    </citation>
    <scope>NUCLEOTIDE SEQUENCE [LARGE SCALE GENOMIC DNA]</scope>
    <source>
        <strain evidence="3">F 1598</strain>
    </source>
</reference>
<evidence type="ECO:0000313" key="3">
    <source>
        <dbReference type="Proteomes" id="UP000054166"/>
    </source>
</evidence>
<proteinExistence type="predicted"/>
<dbReference type="Proteomes" id="UP000054166">
    <property type="component" value="Unassembled WGS sequence"/>
</dbReference>
<organism evidence="2 3">
    <name type="scientific">Piloderma croceum (strain F 1598)</name>
    <dbReference type="NCBI Taxonomy" id="765440"/>
    <lineage>
        <taxon>Eukaryota</taxon>
        <taxon>Fungi</taxon>
        <taxon>Dikarya</taxon>
        <taxon>Basidiomycota</taxon>
        <taxon>Agaricomycotina</taxon>
        <taxon>Agaricomycetes</taxon>
        <taxon>Agaricomycetidae</taxon>
        <taxon>Atheliales</taxon>
        <taxon>Atheliaceae</taxon>
        <taxon>Piloderma</taxon>
    </lineage>
</organism>
<reference evidence="2 3" key="1">
    <citation type="submission" date="2014-04" db="EMBL/GenBank/DDBJ databases">
        <authorList>
            <consortium name="DOE Joint Genome Institute"/>
            <person name="Kuo A."/>
            <person name="Tarkka M."/>
            <person name="Buscot F."/>
            <person name="Kohler A."/>
            <person name="Nagy L.G."/>
            <person name="Floudas D."/>
            <person name="Copeland A."/>
            <person name="Barry K.W."/>
            <person name="Cichocki N."/>
            <person name="Veneault-Fourrey C."/>
            <person name="LaButti K."/>
            <person name="Lindquist E.A."/>
            <person name="Lipzen A."/>
            <person name="Lundell T."/>
            <person name="Morin E."/>
            <person name="Murat C."/>
            <person name="Sun H."/>
            <person name="Tunlid A."/>
            <person name="Henrissat B."/>
            <person name="Grigoriev I.V."/>
            <person name="Hibbett D.S."/>
            <person name="Martin F."/>
            <person name="Nordberg H.P."/>
            <person name="Cantor M.N."/>
            <person name="Hua S.X."/>
        </authorList>
    </citation>
    <scope>NUCLEOTIDE SEQUENCE [LARGE SCALE GENOMIC DNA]</scope>
    <source>
        <strain evidence="2 3">F 1598</strain>
    </source>
</reference>
<dbReference type="HOGENOM" id="CLU_057550_0_0_1"/>
<protein>
    <submittedName>
        <fullName evidence="2">Uncharacterized protein</fullName>
    </submittedName>
</protein>
<keyword evidence="3" id="KW-1185">Reference proteome</keyword>